<accession>A0A537LIJ8</accession>
<comment type="caution">
    <text evidence="2">The sequence shown here is derived from an EMBL/GenBank/DDBJ whole genome shotgun (WGS) entry which is preliminary data.</text>
</comment>
<sequence length="335" mass="35839">MLLLRETDVRALLSMEALIPLMEEALRAYSTGGVAQPVRLAMVVEPHAGYLGLMPAHLRAGRPGPGPRIPETMGAKAVTFYPRNAARDLPTHLAVVLLWDSATGELLSMMDGRLITEMRTAATSAAATRALARKDAGILAVLGAGVQARSHLEAMRAARPLRQVRVWSRTPSRVQRFLTDMQPHASAPMTACASAEEAVRGAEVIVTATSASAPVLRGAWLAEGAHINAVGAPRPDWRELDTEAVRRARVYVDSRAGALLESGDLLLPIQEGAIGRAHIVGEIGEVLAGTMAGRTSARDITLFKSLGMAVEDVATAHYVYTRARERGVGQEIDFH</sequence>
<dbReference type="FunFam" id="3.40.50.720:FF:000311">
    <property type="entry name" value="Ornithine cyclodeaminase"/>
    <property type="match status" value="1"/>
</dbReference>
<dbReference type="Pfam" id="PF02423">
    <property type="entry name" value="OCD_Mu_crystall"/>
    <property type="match status" value="1"/>
</dbReference>
<organism evidence="2 3">
    <name type="scientific">Candidatus Segetimicrobium genomatis</name>
    <dbReference type="NCBI Taxonomy" id="2569760"/>
    <lineage>
        <taxon>Bacteria</taxon>
        <taxon>Bacillati</taxon>
        <taxon>Candidatus Sysuimicrobiota</taxon>
        <taxon>Candidatus Sysuimicrobiia</taxon>
        <taxon>Candidatus Sysuimicrobiales</taxon>
        <taxon>Candidatus Segetimicrobiaceae</taxon>
        <taxon>Candidatus Segetimicrobium</taxon>
    </lineage>
</organism>
<evidence type="ECO:0000313" key="3">
    <source>
        <dbReference type="Proteomes" id="UP000318661"/>
    </source>
</evidence>
<dbReference type="Gene3D" id="3.40.50.720">
    <property type="entry name" value="NAD(P)-binding Rossmann-like Domain"/>
    <property type="match status" value="1"/>
</dbReference>
<dbReference type="InterPro" id="IPR036291">
    <property type="entry name" value="NAD(P)-bd_dom_sf"/>
</dbReference>
<evidence type="ECO:0000256" key="1">
    <source>
        <dbReference type="ARBA" id="ARBA00008903"/>
    </source>
</evidence>
<dbReference type="AlphaFoldDB" id="A0A537LIJ8"/>
<dbReference type="GO" id="GO:0042562">
    <property type="term" value="F:hormone binding"/>
    <property type="evidence" value="ECO:0007669"/>
    <property type="project" value="TreeGrafter"/>
</dbReference>
<dbReference type="PANTHER" id="PTHR13812:SF19">
    <property type="entry name" value="KETIMINE REDUCTASE MU-CRYSTALLIN"/>
    <property type="match status" value="1"/>
</dbReference>
<reference evidence="2 3" key="1">
    <citation type="journal article" date="2019" name="Nat. Microbiol.">
        <title>Mediterranean grassland soil C-N compound turnover is dependent on rainfall and depth, and is mediated by genomically divergent microorganisms.</title>
        <authorList>
            <person name="Diamond S."/>
            <person name="Andeer P.F."/>
            <person name="Li Z."/>
            <person name="Crits-Christoph A."/>
            <person name="Burstein D."/>
            <person name="Anantharaman K."/>
            <person name="Lane K.R."/>
            <person name="Thomas B.C."/>
            <person name="Pan C."/>
            <person name="Northen T.R."/>
            <person name="Banfield J.F."/>
        </authorList>
    </citation>
    <scope>NUCLEOTIDE SEQUENCE [LARGE SCALE GENOMIC DNA]</scope>
    <source>
        <strain evidence="2">NP_2</strain>
    </source>
</reference>
<comment type="similarity">
    <text evidence="1">Belongs to the ornithine cyclodeaminase/mu-crystallin family.</text>
</comment>
<dbReference type="GO" id="GO:0019752">
    <property type="term" value="P:carboxylic acid metabolic process"/>
    <property type="evidence" value="ECO:0007669"/>
    <property type="project" value="UniProtKB-ARBA"/>
</dbReference>
<dbReference type="InterPro" id="IPR023401">
    <property type="entry name" value="ODC_N"/>
</dbReference>
<dbReference type="SUPFAM" id="SSF51735">
    <property type="entry name" value="NAD(P)-binding Rossmann-fold domains"/>
    <property type="match status" value="1"/>
</dbReference>
<dbReference type="GO" id="GO:0016491">
    <property type="term" value="F:oxidoreductase activity"/>
    <property type="evidence" value="ECO:0007669"/>
    <property type="project" value="UniProtKB-ARBA"/>
</dbReference>
<dbReference type="Proteomes" id="UP000318661">
    <property type="component" value="Unassembled WGS sequence"/>
</dbReference>
<dbReference type="Gene3D" id="3.30.1780.10">
    <property type="entry name" value="ornithine cyclodeaminase, domain 1"/>
    <property type="match status" value="1"/>
</dbReference>
<name>A0A537LIJ8_9BACT</name>
<dbReference type="PIRSF" id="PIRSF001439">
    <property type="entry name" value="CryM"/>
    <property type="match status" value="1"/>
</dbReference>
<evidence type="ECO:0000313" key="2">
    <source>
        <dbReference type="EMBL" id="TMJ07802.1"/>
    </source>
</evidence>
<dbReference type="PANTHER" id="PTHR13812">
    <property type="entry name" value="KETIMINE REDUCTASE MU-CRYSTALLIN"/>
    <property type="match status" value="1"/>
</dbReference>
<proteinExistence type="inferred from homology"/>
<dbReference type="GO" id="GO:0005737">
    <property type="term" value="C:cytoplasm"/>
    <property type="evidence" value="ECO:0007669"/>
    <property type="project" value="TreeGrafter"/>
</dbReference>
<dbReference type="EMBL" id="VBAJ01000149">
    <property type="protein sequence ID" value="TMJ07802.1"/>
    <property type="molecule type" value="Genomic_DNA"/>
</dbReference>
<protein>
    <submittedName>
        <fullName evidence="2">Ornithine cyclodeaminase family protein</fullName>
    </submittedName>
</protein>
<gene>
    <name evidence="2" type="ORF">E6G99_05700</name>
</gene>
<dbReference type="InterPro" id="IPR003462">
    <property type="entry name" value="ODC_Mu_crystall"/>
</dbReference>